<dbReference type="PANTHER" id="PTHR35271:SF1">
    <property type="entry name" value="ABC TRANSPORTER, SUBSTRATE-BINDING LIPOPROTEIN"/>
    <property type="match status" value="1"/>
</dbReference>
<dbReference type="EMBL" id="NDXW01000001">
    <property type="protein sequence ID" value="RDH43363.1"/>
    <property type="molecule type" value="Genomic_DNA"/>
</dbReference>
<sequence length="361" mass="41178">MTCSIIYYDSLIKHKVIANVFASQNQILTFLKTRLMIFADYWVKLLFLLVASFANADENDIVIIESYHSTYQWSIAYRQGILNVLPEYNFITFQMDTKRLPEASFVKRAQLAWDIIQATNPKLIILGDDNALKYLASYIGQSKFNAVYLGINSNPRKTGSYKYKNITGVLERPLYRRSIAEIKKLLPKMKRVLILFDDSITADFAIEEFFQNQKALTIDGVNVQLFQSNILEEWQQTVLEAKSMHYDALWLGLYHTVFDNKQHISEAKILEWVSQKSKVPVLAFWDFSIGKGKAIGGFVMTGESQGQAAGYIAKKILNGTSPSEILPMIPKHGKLIFSQAELKRWNLSLPAEMGFDATLVK</sequence>
<gene>
    <name evidence="1" type="ORF">B9G39_07885</name>
</gene>
<dbReference type="InterPro" id="IPR007487">
    <property type="entry name" value="ABC_transpt-TYRBP-like"/>
</dbReference>
<dbReference type="Proteomes" id="UP000257039">
    <property type="component" value="Unassembled WGS sequence"/>
</dbReference>
<dbReference type="Pfam" id="PF04392">
    <property type="entry name" value="ABC_sub_bind"/>
    <property type="match status" value="1"/>
</dbReference>
<dbReference type="AlphaFoldDB" id="A0A4P9VJF7"/>
<organism evidence="1 2">
    <name type="scientific">Zooshikella ganghwensis</name>
    <dbReference type="NCBI Taxonomy" id="202772"/>
    <lineage>
        <taxon>Bacteria</taxon>
        <taxon>Pseudomonadati</taxon>
        <taxon>Pseudomonadota</taxon>
        <taxon>Gammaproteobacteria</taxon>
        <taxon>Oceanospirillales</taxon>
        <taxon>Zooshikellaceae</taxon>
        <taxon>Zooshikella</taxon>
    </lineage>
</organism>
<proteinExistence type="predicted"/>
<name>A0A4P9VJF7_9GAMM</name>
<accession>A0A4P9VJF7</accession>
<reference evidence="1 2" key="1">
    <citation type="submission" date="2017-04" db="EMBL/GenBank/DDBJ databases">
        <title>Draft genome sequence of Zooshikella ganghwensis VG4 isolated from Red Sea sediments.</title>
        <authorList>
            <person name="Rehman Z."/>
            <person name="Alam I."/>
            <person name="Kamau A."/>
            <person name="Bajic V."/>
            <person name="Leiknes T."/>
        </authorList>
    </citation>
    <scope>NUCLEOTIDE SEQUENCE [LARGE SCALE GENOMIC DNA]</scope>
    <source>
        <strain evidence="1 2">VG4</strain>
    </source>
</reference>
<evidence type="ECO:0000313" key="1">
    <source>
        <dbReference type="EMBL" id="RDH43363.1"/>
    </source>
</evidence>
<evidence type="ECO:0000313" key="2">
    <source>
        <dbReference type="Proteomes" id="UP000257039"/>
    </source>
</evidence>
<dbReference type="Gene3D" id="3.40.50.2300">
    <property type="match status" value="2"/>
</dbReference>
<comment type="caution">
    <text evidence="1">The sequence shown here is derived from an EMBL/GenBank/DDBJ whole genome shotgun (WGS) entry which is preliminary data.</text>
</comment>
<protein>
    <submittedName>
        <fullName evidence="1">Sugar ABC transporter</fullName>
    </submittedName>
</protein>
<keyword evidence="2" id="KW-1185">Reference proteome</keyword>
<dbReference type="PANTHER" id="PTHR35271">
    <property type="entry name" value="ABC TRANSPORTER, SUBSTRATE-BINDING LIPOPROTEIN-RELATED"/>
    <property type="match status" value="1"/>
</dbReference>